<keyword evidence="1" id="KW-1133">Transmembrane helix</keyword>
<organism evidence="3 4">
    <name type="scientific">Alteripontixanthobacter maritimus</name>
    <dbReference type="NCBI Taxonomy" id="2161824"/>
    <lineage>
        <taxon>Bacteria</taxon>
        <taxon>Pseudomonadati</taxon>
        <taxon>Pseudomonadota</taxon>
        <taxon>Alphaproteobacteria</taxon>
        <taxon>Sphingomonadales</taxon>
        <taxon>Erythrobacteraceae</taxon>
        <taxon>Alteripontixanthobacter</taxon>
    </lineage>
</organism>
<comment type="caution">
    <text evidence="3">The sequence shown here is derived from an EMBL/GenBank/DDBJ whole genome shotgun (WGS) entry which is preliminary data.</text>
</comment>
<accession>A0A369Q3H8</accession>
<evidence type="ECO:0000256" key="1">
    <source>
        <dbReference type="SAM" id="Phobius"/>
    </source>
</evidence>
<dbReference type="Proteomes" id="UP000253727">
    <property type="component" value="Unassembled WGS sequence"/>
</dbReference>
<dbReference type="RefSeq" id="WP_115365691.1">
    <property type="nucleotide sequence ID" value="NZ_QBKA01000002.1"/>
</dbReference>
<keyword evidence="1" id="KW-0472">Membrane</keyword>
<reference evidence="3 4" key="1">
    <citation type="submission" date="2018-04" db="EMBL/GenBank/DDBJ databases">
        <title>Altererythrobacter sp. HME9302 genome sequencing and assembly.</title>
        <authorList>
            <person name="Kang H."/>
            <person name="Kim H."/>
            <person name="Joh K."/>
        </authorList>
    </citation>
    <scope>NUCLEOTIDE SEQUENCE [LARGE SCALE GENOMIC DNA]</scope>
    <source>
        <strain evidence="3 4">HME9302</strain>
    </source>
</reference>
<keyword evidence="1" id="KW-0812">Transmembrane</keyword>
<feature type="chain" id="PRO_5016630418" evidence="2">
    <location>
        <begin position="23"/>
        <end position="74"/>
    </location>
</feature>
<keyword evidence="2" id="KW-0732">Signal</keyword>
<proteinExistence type="predicted"/>
<evidence type="ECO:0000256" key="2">
    <source>
        <dbReference type="SAM" id="SignalP"/>
    </source>
</evidence>
<feature type="transmembrane region" description="Helical" evidence="1">
    <location>
        <begin position="46"/>
        <end position="64"/>
    </location>
</feature>
<evidence type="ECO:0000313" key="3">
    <source>
        <dbReference type="EMBL" id="RDC59314.1"/>
    </source>
</evidence>
<gene>
    <name evidence="3" type="ORF">HME9302_00501</name>
</gene>
<dbReference type="AlphaFoldDB" id="A0A369Q3H8"/>
<dbReference type="EMBL" id="QBKA01000002">
    <property type="protein sequence ID" value="RDC59314.1"/>
    <property type="molecule type" value="Genomic_DNA"/>
</dbReference>
<name>A0A369Q3H8_9SPHN</name>
<sequence>MKVRNVLAATAALSLVAAPAIAQADVAVAPAVETNELGNNEDGTGVILALVAAALVIAGIIIVADGDDDDALSE</sequence>
<keyword evidence="4" id="KW-1185">Reference proteome</keyword>
<evidence type="ECO:0000313" key="4">
    <source>
        <dbReference type="Proteomes" id="UP000253727"/>
    </source>
</evidence>
<protein>
    <submittedName>
        <fullName evidence="3">Uncharacterized protein</fullName>
    </submittedName>
</protein>
<feature type="signal peptide" evidence="2">
    <location>
        <begin position="1"/>
        <end position="22"/>
    </location>
</feature>